<accession>A0AAV9FWL0</accession>
<feature type="signal peptide" evidence="1">
    <location>
        <begin position="1"/>
        <end position="29"/>
    </location>
</feature>
<evidence type="ECO:0000313" key="3">
    <source>
        <dbReference type="Proteomes" id="UP001301735"/>
    </source>
</evidence>
<keyword evidence="1" id="KW-0732">Signal</keyword>
<comment type="caution">
    <text evidence="2">The sequence shown here is derived from an EMBL/GenBank/DDBJ whole genome shotgun (WGS) entry which is preliminary data.</text>
</comment>
<name>A0AAV9FWL0_ELECO</name>
<dbReference type="AlphaFoldDB" id="A0AAV9FWL0"/>
<evidence type="ECO:0008006" key="4">
    <source>
        <dbReference type="Google" id="ProtNLM"/>
    </source>
</evidence>
<feature type="chain" id="PRO_5043317193" description="Knottin scorpion toxin-like domain-containing protein" evidence="1">
    <location>
        <begin position="30"/>
        <end position="96"/>
    </location>
</feature>
<dbReference type="Proteomes" id="UP001301735">
    <property type="component" value="Unassembled WGS sequence"/>
</dbReference>
<gene>
    <name evidence="2" type="ORF">QOZ80_UnG0727120</name>
</gene>
<proteinExistence type="predicted"/>
<evidence type="ECO:0000256" key="1">
    <source>
        <dbReference type="SAM" id="SignalP"/>
    </source>
</evidence>
<evidence type="ECO:0000313" key="2">
    <source>
        <dbReference type="EMBL" id="KAK2630741.1"/>
    </source>
</evidence>
<protein>
    <recommendedName>
        <fullName evidence="4">Knottin scorpion toxin-like domain-containing protein</fullName>
    </recommendedName>
</protein>
<organism evidence="2 3">
    <name type="scientific">Eleusine coracana subsp. coracana</name>
    <dbReference type="NCBI Taxonomy" id="191504"/>
    <lineage>
        <taxon>Eukaryota</taxon>
        <taxon>Viridiplantae</taxon>
        <taxon>Streptophyta</taxon>
        <taxon>Embryophyta</taxon>
        <taxon>Tracheophyta</taxon>
        <taxon>Spermatophyta</taxon>
        <taxon>Magnoliopsida</taxon>
        <taxon>Liliopsida</taxon>
        <taxon>Poales</taxon>
        <taxon>Poaceae</taxon>
        <taxon>PACMAD clade</taxon>
        <taxon>Chloridoideae</taxon>
        <taxon>Cynodonteae</taxon>
        <taxon>Eleusininae</taxon>
        <taxon>Eleusine</taxon>
    </lineage>
</organism>
<keyword evidence="3" id="KW-1185">Reference proteome</keyword>
<dbReference type="EMBL" id="MU847564">
    <property type="protein sequence ID" value="KAK2630741.1"/>
    <property type="molecule type" value="Genomic_DNA"/>
</dbReference>
<reference evidence="2 3" key="1">
    <citation type="submission" date="2023-05" db="EMBL/GenBank/DDBJ databases">
        <title>WGS assembly of Eleusine coracana.</title>
        <authorList>
            <person name="Jenkins J."/>
            <person name="Schmutz J."/>
            <person name="Lux T."/>
            <person name="Plott C."/>
            <person name="Mayer K."/>
            <person name="Qi P."/>
            <person name="Devos K."/>
        </authorList>
    </citation>
    <scope>NUCLEOTIDE SEQUENCE [LARGE SCALE GENOMIC DNA]</scope>
    <source>
        <tissue evidence="2">Leaves</tissue>
    </source>
</reference>
<sequence>MACKATSLVASALLILALLSMSIDTGVEAWCLSYPFEDIKDACRHGGLKNCVKKCKGKGFRDGAQCNNLGDCLCLKCVDQGKPPAAHSVAATNVEA</sequence>